<dbReference type="PANTHER" id="PTHR48433:SF1">
    <property type="entry name" value="OUTER ENVELOPE PROTEIN 61-LIKE"/>
    <property type="match status" value="1"/>
</dbReference>
<reference evidence="2 3" key="1">
    <citation type="submission" date="2020-09" db="EMBL/GenBank/DDBJ databases">
        <title>De no assembly of potato wild relative species, Solanum commersonii.</title>
        <authorList>
            <person name="Cho K."/>
        </authorList>
    </citation>
    <scope>NUCLEOTIDE SEQUENCE [LARGE SCALE GENOMIC DNA]</scope>
    <source>
        <strain evidence="2">LZ3.2</strain>
        <tissue evidence="2">Leaf</tissue>
    </source>
</reference>
<dbReference type="EMBL" id="JACXVP010000002">
    <property type="protein sequence ID" value="KAG5622610.1"/>
    <property type="molecule type" value="Genomic_DNA"/>
</dbReference>
<evidence type="ECO:0000256" key="1">
    <source>
        <dbReference type="SAM" id="Phobius"/>
    </source>
</evidence>
<dbReference type="InterPro" id="IPR053319">
    <property type="entry name" value="OEP61"/>
</dbReference>
<accession>A0A9J6AER9</accession>
<dbReference type="Proteomes" id="UP000824120">
    <property type="component" value="Chromosome 2"/>
</dbReference>
<evidence type="ECO:0000313" key="3">
    <source>
        <dbReference type="Proteomes" id="UP000824120"/>
    </source>
</evidence>
<comment type="caution">
    <text evidence="2">The sequence shown here is derived from an EMBL/GenBank/DDBJ whole genome shotgun (WGS) entry which is preliminary data.</text>
</comment>
<sequence>MRFQHEKIVEFPFLFLTKEDAQKAEQVISSMSPDELERMVRWAARIQTGIQVLKITKDFVMANPGMSLALFVPILAVFLHLFGYI</sequence>
<proteinExistence type="predicted"/>
<keyword evidence="3" id="KW-1185">Reference proteome</keyword>
<dbReference type="AlphaFoldDB" id="A0A9J6AER9"/>
<organism evidence="2 3">
    <name type="scientific">Solanum commersonii</name>
    <name type="common">Commerson's wild potato</name>
    <name type="synonym">Commerson's nightshade</name>
    <dbReference type="NCBI Taxonomy" id="4109"/>
    <lineage>
        <taxon>Eukaryota</taxon>
        <taxon>Viridiplantae</taxon>
        <taxon>Streptophyta</taxon>
        <taxon>Embryophyta</taxon>
        <taxon>Tracheophyta</taxon>
        <taxon>Spermatophyta</taxon>
        <taxon>Magnoliopsida</taxon>
        <taxon>eudicotyledons</taxon>
        <taxon>Gunneridae</taxon>
        <taxon>Pentapetalae</taxon>
        <taxon>asterids</taxon>
        <taxon>lamiids</taxon>
        <taxon>Solanales</taxon>
        <taxon>Solanaceae</taxon>
        <taxon>Solanoideae</taxon>
        <taxon>Solaneae</taxon>
        <taxon>Solanum</taxon>
    </lineage>
</organism>
<name>A0A9J6AER9_SOLCO</name>
<gene>
    <name evidence="2" type="ORF">H5410_007828</name>
</gene>
<protein>
    <submittedName>
        <fullName evidence="2">Uncharacterized protein</fullName>
    </submittedName>
</protein>
<dbReference type="PANTHER" id="PTHR48433">
    <property type="entry name" value="OUTER ENVELOPE PROTEIN 61-LIKE"/>
    <property type="match status" value="1"/>
</dbReference>
<evidence type="ECO:0000313" key="2">
    <source>
        <dbReference type="EMBL" id="KAG5622610.1"/>
    </source>
</evidence>
<feature type="transmembrane region" description="Helical" evidence="1">
    <location>
        <begin position="66"/>
        <end position="84"/>
    </location>
</feature>
<keyword evidence="1" id="KW-0472">Membrane</keyword>
<dbReference type="OrthoDB" id="1702364at2759"/>
<keyword evidence="1" id="KW-1133">Transmembrane helix</keyword>
<keyword evidence="1" id="KW-0812">Transmembrane</keyword>